<dbReference type="PRINTS" id="PR00598">
    <property type="entry name" value="HTHMARR"/>
</dbReference>
<protein>
    <submittedName>
        <fullName evidence="5">MarR family transcriptional regulator</fullName>
    </submittedName>
</protein>
<dbReference type="InterPro" id="IPR000835">
    <property type="entry name" value="HTH_MarR-typ"/>
</dbReference>
<dbReference type="PROSITE" id="PS01117">
    <property type="entry name" value="HTH_MARR_1"/>
    <property type="match status" value="1"/>
</dbReference>
<dbReference type="PANTHER" id="PTHR33164:SF64">
    <property type="entry name" value="TRANSCRIPTIONAL REGULATOR SLYA"/>
    <property type="match status" value="1"/>
</dbReference>
<dbReference type="SMART" id="SM00347">
    <property type="entry name" value="HTH_MARR"/>
    <property type="match status" value="1"/>
</dbReference>
<name>A0ABS1TAX3_9CLOT</name>
<dbReference type="Pfam" id="PF01047">
    <property type="entry name" value="MarR"/>
    <property type="match status" value="1"/>
</dbReference>
<dbReference type="InterPro" id="IPR036388">
    <property type="entry name" value="WH-like_DNA-bd_sf"/>
</dbReference>
<keyword evidence="3" id="KW-0804">Transcription</keyword>
<sequence>MKNYSSENIGYLLNKASRSLKWQLNKSLEKYNITSSQWSVLKDLSFLTEENRLQEATPAAIANRLNMDRATMSGIINRLAKSGWIIAETNPEDKRSQIINLTDKSIKILSELEALSDEILIHALKEFKFDEIDTLKGFLIRIIDNLS</sequence>
<dbReference type="PROSITE" id="PS50995">
    <property type="entry name" value="HTH_MARR_2"/>
    <property type="match status" value="1"/>
</dbReference>
<evidence type="ECO:0000313" key="6">
    <source>
        <dbReference type="Proteomes" id="UP000632377"/>
    </source>
</evidence>
<dbReference type="InterPro" id="IPR036390">
    <property type="entry name" value="WH_DNA-bd_sf"/>
</dbReference>
<accession>A0ABS1TAX3</accession>
<keyword evidence="6" id="KW-1185">Reference proteome</keyword>
<evidence type="ECO:0000259" key="4">
    <source>
        <dbReference type="PROSITE" id="PS50995"/>
    </source>
</evidence>
<evidence type="ECO:0000256" key="1">
    <source>
        <dbReference type="ARBA" id="ARBA00023015"/>
    </source>
</evidence>
<dbReference type="RefSeq" id="WP_202748489.1">
    <property type="nucleotide sequence ID" value="NZ_JAESWC010000002.1"/>
</dbReference>
<organism evidence="5 6">
    <name type="scientific">Clostridium rhizosphaerae</name>
    <dbReference type="NCBI Taxonomy" id="2803861"/>
    <lineage>
        <taxon>Bacteria</taxon>
        <taxon>Bacillati</taxon>
        <taxon>Bacillota</taxon>
        <taxon>Clostridia</taxon>
        <taxon>Eubacteriales</taxon>
        <taxon>Clostridiaceae</taxon>
        <taxon>Clostridium</taxon>
    </lineage>
</organism>
<dbReference type="InterPro" id="IPR023187">
    <property type="entry name" value="Tscrpt_reg_MarR-type_CS"/>
</dbReference>
<keyword evidence="1" id="KW-0805">Transcription regulation</keyword>
<dbReference type="Proteomes" id="UP000632377">
    <property type="component" value="Unassembled WGS sequence"/>
</dbReference>
<dbReference type="InterPro" id="IPR039422">
    <property type="entry name" value="MarR/SlyA-like"/>
</dbReference>
<dbReference type="PANTHER" id="PTHR33164">
    <property type="entry name" value="TRANSCRIPTIONAL REGULATOR, MARR FAMILY"/>
    <property type="match status" value="1"/>
</dbReference>
<reference evidence="5 6" key="1">
    <citation type="submission" date="2021-01" db="EMBL/GenBank/DDBJ databases">
        <title>Genome public.</title>
        <authorList>
            <person name="Liu C."/>
            <person name="Sun Q."/>
        </authorList>
    </citation>
    <scope>NUCLEOTIDE SEQUENCE [LARGE SCALE GENOMIC DNA]</scope>
    <source>
        <strain evidence="5 6">YIM B02515</strain>
    </source>
</reference>
<evidence type="ECO:0000256" key="3">
    <source>
        <dbReference type="ARBA" id="ARBA00023163"/>
    </source>
</evidence>
<dbReference type="EMBL" id="JAESWC010000002">
    <property type="protein sequence ID" value="MBL4935902.1"/>
    <property type="molecule type" value="Genomic_DNA"/>
</dbReference>
<comment type="caution">
    <text evidence="5">The sequence shown here is derived from an EMBL/GenBank/DDBJ whole genome shotgun (WGS) entry which is preliminary data.</text>
</comment>
<dbReference type="Gene3D" id="1.10.10.10">
    <property type="entry name" value="Winged helix-like DNA-binding domain superfamily/Winged helix DNA-binding domain"/>
    <property type="match status" value="1"/>
</dbReference>
<feature type="domain" description="HTH marR-type" evidence="4">
    <location>
        <begin position="6"/>
        <end position="144"/>
    </location>
</feature>
<evidence type="ECO:0000256" key="2">
    <source>
        <dbReference type="ARBA" id="ARBA00023125"/>
    </source>
</evidence>
<keyword evidence="2" id="KW-0238">DNA-binding</keyword>
<dbReference type="SUPFAM" id="SSF46785">
    <property type="entry name" value="Winged helix' DNA-binding domain"/>
    <property type="match status" value="1"/>
</dbReference>
<proteinExistence type="predicted"/>
<evidence type="ECO:0000313" key="5">
    <source>
        <dbReference type="EMBL" id="MBL4935902.1"/>
    </source>
</evidence>
<gene>
    <name evidence="5" type="ORF">JK636_09030</name>
</gene>